<dbReference type="InterPro" id="IPR000719">
    <property type="entry name" value="Prot_kinase_dom"/>
</dbReference>
<keyword evidence="2" id="KW-0547">Nucleotide-binding</keyword>
<evidence type="ECO:0000256" key="4">
    <source>
        <dbReference type="ARBA" id="ARBA00022840"/>
    </source>
</evidence>
<dbReference type="GO" id="GO:0004694">
    <property type="term" value="F:eukaryotic translation initiation factor 2alpha kinase activity"/>
    <property type="evidence" value="ECO:0007669"/>
    <property type="project" value="TreeGrafter"/>
</dbReference>
<comment type="caution">
    <text evidence="7">The sequence shown here is derived from an EMBL/GenBank/DDBJ whole genome shotgun (WGS) entry which is preliminary data.</text>
</comment>
<dbReference type="InterPro" id="IPR050339">
    <property type="entry name" value="CC_SR_Kinase"/>
</dbReference>
<dbReference type="InterPro" id="IPR008271">
    <property type="entry name" value="Ser/Thr_kinase_AS"/>
</dbReference>
<evidence type="ECO:0000256" key="2">
    <source>
        <dbReference type="ARBA" id="ARBA00022741"/>
    </source>
</evidence>
<dbReference type="SUPFAM" id="SSF56112">
    <property type="entry name" value="Protein kinase-like (PK-like)"/>
    <property type="match status" value="1"/>
</dbReference>
<accession>A0AAV5VCN8</accession>
<dbReference type="AlphaFoldDB" id="A0AAV5VCN8"/>
<evidence type="ECO:0000256" key="1">
    <source>
        <dbReference type="ARBA" id="ARBA00022679"/>
    </source>
</evidence>
<dbReference type="PROSITE" id="PS50011">
    <property type="entry name" value="PROTEIN_KINASE_DOM"/>
    <property type="match status" value="1"/>
</dbReference>
<proteinExistence type="inferred from homology"/>
<dbReference type="PANTHER" id="PTHR11042">
    <property type="entry name" value="EUKARYOTIC TRANSLATION INITIATION FACTOR 2-ALPHA KINASE EIF2-ALPHA KINASE -RELATED"/>
    <property type="match status" value="1"/>
</dbReference>
<dbReference type="Gene3D" id="1.10.510.10">
    <property type="entry name" value="Transferase(Phosphotransferase) domain 1"/>
    <property type="match status" value="1"/>
</dbReference>
<evidence type="ECO:0000256" key="5">
    <source>
        <dbReference type="ARBA" id="ARBA00037982"/>
    </source>
</evidence>
<dbReference type="PANTHER" id="PTHR11042:SF91">
    <property type="entry name" value="EUKARYOTIC TRANSLATION INITIATION FACTOR 2-ALPHA KINASE"/>
    <property type="match status" value="1"/>
</dbReference>
<sequence>MQLCNKSLEDWLAANMEIRDAATMKEWLKKLFEAVAYIHARGIFHRDLKPRNILIDEKGELKICDLGIATAFEYTDEIKEITKTPIDTQLYKAPEQKYWRYTSKVDIFSLGLIFAEMSVPMTGKERERV</sequence>
<evidence type="ECO:0000256" key="3">
    <source>
        <dbReference type="ARBA" id="ARBA00022777"/>
    </source>
</evidence>
<dbReference type="InterPro" id="IPR011009">
    <property type="entry name" value="Kinase-like_dom_sf"/>
</dbReference>
<comment type="similarity">
    <text evidence="5">Belongs to the protein kinase superfamily. Ser/Thr protein kinase family. GCN2 subfamily.</text>
</comment>
<dbReference type="EMBL" id="BTSY01000002">
    <property type="protein sequence ID" value="GMT16199.1"/>
    <property type="molecule type" value="Genomic_DNA"/>
</dbReference>
<protein>
    <recommendedName>
        <fullName evidence="6">Protein kinase domain-containing protein</fullName>
    </recommendedName>
</protein>
<keyword evidence="4" id="KW-0067">ATP-binding</keyword>
<dbReference type="PROSITE" id="PS00108">
    <property type="entry name" value="PROTEIN_KINASE_ST"/>
    <property type="match status" value="1"/>
</dbReference>
<keyword evidence="8" id="KW-1185">Reference proteome</keyword>
<name>A0AAV5VCN8_9BILA</name>
<dbReference type="GO" id="GO:0005737">
    <property type="term" value="C:cytoplasm"/>
    <property type="evidence" value="ECO:0007669"/>
    <property type="project" value="TreeGrafter"/>
</dbReference>
<evidence type="ECO:0000313" key="8">
    <source>
        <dbReference type="Proteomes" id="UP001432322"/>
    </source>
</evidence>
<keyword evidence="1" id="KW-0808">Transferase</keyword>
<reference evidence="7" key="1">
    <citation type="submission" date="2023-10" db="EMBL/GenBank/DDBJ databases">
        <title>Genome assembly of Pristionchus species.</title>
        <authorList>
            <person name="Yoshida K."/>
            <person name="Sommer R.J."/>
        </authorList>
    </citation>
    <scope>NUCLEOTIDE SEQUENCE</scope>
    <source>
        <strain evidence="7">RS5133</strain>
    </source>
</reference>
<evidence type="ECO:0000313" key="7">
    <source>
        <dbReference type="EMBL" id="GMT16199.1"/>
    </source>
</evidence>
<dbReference type="Pfam" id="PF00069">
    <property type="entry name" value="Pkinase"/>
    <property type="match status" value="1"/>
</dbReference>
<feature type="non-terminal residue" evidence="7">
    <location>
        <position position="129"/>
    </location>
</feature>
<evidence type="ECO:0000259" key="6">
    <source>
        <dbReference type="PROSITE" id="PS50011"/>
    </source>
</evidence>
<keyword evidence="3" id="KW-0418">Kinase</keyword>
<dbReference type="Proteomes" id="UP001432322">
    <property type="component" value="Unassembled WGS sequence"/>
</dbReference>
<dbReference type="SMART" id="SM00220">
    <property type="entry name" value="S_TKc"/>
    <property type="match status" value="1"/>
</dbReference>
<gene>
    <name evidence="7" type="ORF">PFISCL1PPCAC_7496</name>
</gene>
<dbReference type="GO" id="GO:0005634">
    <property type="term" value="C:nucleus"/>
    <property type="evidence" value="ECO:0007669"/>
    <property type="project" value="TreeGrafter"/>
</dbReference>
<organism evidence="7 8">
    <name type="scientific">Pristionchus fissidentatus</name>
    <dbReference type="NCBI Taxonomy" id="1538716"/>
    <lineage>
        <taxon>Eukaryota</taxon>
        <taxon>Metazoa</taxon>
        <taxon>Ecdysozoa</taxon>
        <taxon>Nematoda</taxon>
        <taxon>Chromadorea</taxon>
        <taxon>Rhabditida</taxon>
        <taxon>Rhabditina</taxon>
        <taxon>Diplogasteromorpha</taxon>
        <taxon>Diplogasteroidea</taxon>
        <taxon>Neodiplogasteridae</taxon>
        <taxon>Pristionchus</taxon>
    </lineage>
</organism>
<feature type="domain" description="Protein kinase" evidence="6">
    <location>
        <begin position="1"/>
        <end position="129"/>
    </location>
</feature>
<dbReference type="GO" id="GO:0005524">
    <property type="term" value="F:ATP binding"/>
    <property type="evidence" value="ECO:0007669"/>
    <property type="project" value="UniProtKB-KW"/>
</dbReference>